<protein>
    <recommendedName>
        <fullName evidence="5">Tat twin-arginine translocation pathway signal sequence domain protein</fullName>
    </recommendedName>
</protein>
<feature type="region of interest" description="Disordered" evidence="1">
    <location>
        <begin position="24"/>
        <end position="66"/>
    </location>
</feature>
<gene>
    <name evidence="3" type="ORF">ABI_26550</name>
</gene>
<sequence>MLDRRFLLAALSGLAFTATEALAATKKKKKAPAKKKASSKKSRKPAKKAAPKPPSPPPPPPVPEVTAPEVKAKLDAAFDSILRDLLVQSPMTATNLGLDKGDLAYLKSRLDDRSAASLNVNANRLRKAVQTLAAIDRDQLSAIDRIDYDAVRWDIQLQADAAQTWTFGENATPMNITFYAPTPYIVSQLSGFWNTVPDFLDGQHTINTAADAEAYIQRLDAFAKGLEQETARIVAEAQRGIVPPDFILKKAALQITNLRDTPVEQSILVTSITRRTAEKGIAGDWTALATAKVNDVVKPALTTQITALGALLGKATHNAGVRNLPNGAAYYAYCARVGTSTDLTPKDIHTIGLQKVAELSAEIDSRFRALGMAAGSNADRYKILGGDPSQLYPDSDEGRAQLLSDLNGKVDAVTAKIPQYFGVLPKTKASIRRVPIANELGQPSYYQPAALDGSRAGVYNINLHSMADNPKWSLPTLTYHEAVPGHHMQISIQQEAPLHQLRKVASYNAYVEGWALYSEELAATEMKMYDNDPYGRLGYLHDALFRAVRLVVDTGMHHLGWSREQAIRYMVDTTGDSEGGATLEIERYCAWPGQALGYMVGKITWLKLRDAMKKKQGGAFSYKTFHDTGLTAGSLPLAVLEDLYKAKGLI</sequence>
<keyword evidence="4" id="KW-1185">Reference proteome</keyword>
<dbReference type="InterPro" id="IPR010281">
    <property type="entry name" value="DUF885"/>
</dbReference>
<feature type="compositionally biased region" description="Basic residues" evidence="1">
    <location>
        <begin position="25"/>
        <end position="50"/>
    </location>
</feature>
<name>F4QPI2_9CAUL</name>
<dbReference type="Proteomes" id="UP000006512">
    <property type="component" value="Unassembled WGS sequence"/>
</dbReference>
<dbReference type="PANTHER" id="PTHR33361">
    <property type="entry name" value="GLR0591 PROTEIN"/>
    <property type="match status" value="1"/>
</dbReference>
<evidence type="ECO:0000313" key="4">
    <source>
        <dbReference type="Proteomes" id="UP000006512"/>
    </source>
</evidence>
<dbReference type="PANTHER" id="PTHR33361:SF2">
    <property type="entry name" value="DUF885 DOMAIN-CONTAINING PROTEIN"/>
    <property type="match status" value="1"/>
</dbReference>
<evidence type="ECO:0000313" key="3">
    <source>
        <dbReference type="EMBL" id="EGF91240.1"/>
    </source>
</evidence>
<dbReference type="HOGENOM" id="CLU_018914_0_0_5"/>
<dbReference type="Pfam" id="PF05960">
    <property type="entry name" value="DUF885"/>
    <property type="match status" value="1"/>
</dbReference>
<feature type="chain" id="PRO_5003321015" description="Tat twin-arginine translocation pathway signal sequence domain protein" evidence="2">
    <location>
        <begin position="24"/>
        <end position="650"/>
    </location>
</feature>
<evidence type="ECO:0008006" key="5">
    <source>
        <dbReference type="Google" id="ProtNLM"/>
    </source>
</evidence>
<dbReference type="AlphaFoldDB" id="F4QPI2"/>
<dbReference type="OrthoDB" id="9763405at2"/>
<dbReference type="eggNOG" id="COG4805">
    <property type="taxonomic scope" value="Bacteria"/>
</dbReference>
<evidence type="ECO:0000256" key="2">
    <source>
        <dbReference type="SAM" id="SignalP"/>
    </source>
</evidence>
<accession>F4QPI2</accession>
<reference evidence="4" key="1">
    <citation type="submission" date="2011-03" db="EMBL/GenBank/DDBJ databases">
        <title>Draft genome sequence of Brevundimonas diminuta.</title>
        <authorList>
            <person name="Brown P.J.B."/>
            <person name="Buechlein A."/>
            <person name="Hemmerich C."/>
            <person name="Brun Y.V."/>
        </authorList>
    </citation>
    <scope>NUCLEOTIDE SEQUENCE [LARGE SCALE GENOMIC DNA]</scope>
    <source>
        <strain evidence="4">C19</strain>
    </source>
</reference>
<feature type="compositionally biased region" description="Pro residues" evidence="1">
    <location>
        <begin position="51"/>
        <end position="63"/>
    </location>
</feature>
<evidence type="ECO:0000256" key="1">
    <source>
        <dbReference type="SAM" id="MobiDB-lite"/>
    </source>
</evidence>
<dbReference type="RefSeq" id="WP_006273436.1">
    <property type="nucleotide sequence ID" value="NZ_GL883078.1"/>
</dbReference>
<organism evidence="3 4">
    <name type="scientific">Asticcacaulis biprosthecium C19</name>
    <dbReference type="NCBI Taxonomy" id="715226"/>
    <lineage>
        <taxon>Bacteria</taxon>
        <taxon>Pseudomonadati</taxon>
        <taxon>Pseudomonadota</taxon>
        <taxon>Alphaproteobacteria</taxon>
        <taxon>Caulobacterales</taxon>
        <taxon>Caulobacteraceae</taxon>
        <taxon>Asticcacaulis</taxon>
    </lineage>
</organism>
<feature type="signal peptide" evidence="2">
    <location>
        <begin position="1"/>
        <end position="23"/>
    </location>
</feature>
<proteinExistence type="predicted"/>
<dbReference type="STRING" id="715226.ABI_26550"/>
<dbReference type="EMBL" id="GL883078">
    <property type="protein sequence ID" value="EGF91240.1"/>
    <property type="molecule type" value="Genomic_DNA"/>
</dbReference>
<keyword evidence="2" id="KW-0732">Signal</keyword>